<evidence type="ECO:0000313" key="4">
    <source>
        <dbReference type="Proteomes" id="UP000054359"/>
    </source>
</evidence>
<keyword evidence="2 3" id="KW-0808">Transferase</keyword>
<dbReference type="AlphaFoldDB" id="A0A087SWW8"/>
<evidence type="ECO:0000256" key="2">
    <source>
        <dbReference type="ARBA" id="ARBA00022679"/>
    </source>
</evidence>
<name>A0A087SWW8_STEMI</name>
<dbReference type="Gene3D" id="3.40.50.150">
    <property type="entry name" value="Vaccinia Virus protein VP39"/>
    <property type="match status" value="1"/>
</dbReference>
<keyword evidence="4" id="KW-1185">Reference proteome</keyword>
<dbReference type="EMBL" id="KK112331">
    <property type="protein sequence ID" value="KFM57357.1"/>
    <property type="molecule type" value="Genomic_DNA"/>
</dbReference>
<dbReference type="GO" id="GO:0031591">
    <property type="term" value="P:wybutosine biosynthetic process"/>
    <property type="evidence" value="ECO:0007669"/>
    <property type="project" value="TreeGrafter"/>
</dbReference>
<dbReference type="Proteomes" id="UP000054359">
    <property type="component" value="Unassembled WGS sequence"/>
</dbReference>
<dbReference type="InterPro" id="IPR029063">
    <property type="entry name" value="SAM-dependent_MTases_sf"/>
</dbReference>
<dbReference type="PANTHER" id="PTHR46529:SF1">
    <property type="entry name" value="TRNA WYBUTOSINE-SYNTHESIZING PROTEIN 4"/>
    <property type="match status" value="1"/>
</dbReference>
<dbReference type="SUPFAM" id="SSF53335">
    <property type="entry name" value="S-adenosyl-L-methionine-dependent methyltransferases"/>
    <property type="match status" value="1"/>
</dbReference>
<feature type="non-terminal residue" evidence="3">
    <location>
        <position position="188"/>
    </location>
</feature>
<dbReference type="InterPro" id="IPR007213">
    <property type="entry name" value="Ppm1/Ppm2/Tcmp"/>
</dbReference>
<dbReference type="GO" id="GO:0030488">
    <property type="term" value="P:tRNA methylation"/>
    <property type="evidence" value="ECO:0007669"/>
    <property type="project" value="TreeGrafter"/>
</dbReference>
<reference evidence="3 4" key="1">
    <citation type="submission" date="2013-11" db="EMBL/GenBank/DDBJ databases">
        <title>Genome sequencing of Stegodyphus mimosarum.</title>
        <authorList>
            <person name="Bechsgaard J."/>
        </authorList>
    </citation>
    <scope>NUCLEOTIDE SEQUENCE [LARGE SCALE GENOMIC DNA]</scope>
</reference>
<gene>
    <name evidence="3" type="ORF">X975_03385</name>
</gene>
<dbReference type="PANTHER" id="PTHR46529">
    <property type="entry name" value="TRNA WYBUTOSINE-SYNTHESIZING PROTEIN 4"/>
    <property type="match status" value="1"/>
</dbReference>
<dbReference type="Pfam" id="PF04072">
    <property type="entry name" value="LCM"/>
    <property type="match status" value="1"/>
</dbReference>
<evidence type="ECO:0000313" key="3">
    <source>
        <dbReference type="EMBL" id="KFM57357.1"/>
    </source>
</evidence>
<evidence type="ECO:0000256" key="1">
    <source>
        <dbReference type="ARBA" id="ARBA00022603"/>
    </source>
</evidence>
<dbReference type="STRING" id="407821.A0A087SWW8"/>
<organism evidence="3 4">
    <name type="scientific">Stegodyphus mimosarum</name>
    <name type="common">African social velvet spider</name>
    <dbReference type="NCBI Taxonomy" id="407821"/>
    <lineage>
        <taxon>Eukaryota</taxon>
        <taxon>Metazoa</taxon>
        <taxon>Ecdysozoa</taxon>
        <taxon>Arthropoda</taxon>
        <taxon>Chelicerata</taxon>
        <taxon>Arachnida</taxon>
        <taxon>Araneae</taxon>
        <taxon>Araneomorphae</taxon>
        <taxon>Entelegynae</taxon>
        <taxon>Eresoidea</taxon>
        <taxon>Eresidae</taxon>
        <taxon>Stegodyphus</taxon>
    </lineage>
</organism>
<proteinExistence type="predicted"/>
<dbReference type="OrthoDB" id="203237at2759"/>
<sequence>MQVQNTNDSSIVSKLSSANKGYFVDEFLNFFVARSQNRSPIINRGYYIRFKAIDGAFQSWFTVAASYKNAQIVSLGAGFDSSYFRYKSINKLPSDCRYIEIDFPAVIHRKLECIKRSNLLGMNFNSALKPSIKDSKIVASTGEYIMLGCDLNDTKSLQESFDLLEVNYSVPTLFLSECAITYMGVKSS</sequence>
<accession>A0A087SWW8</accession>
<dbReference type="GO" id="GO:0008175">
    <property type="term" value="F:tRNA methyltransferase activity"/>
    <property type="evidence" value="ECO:0007669"/>
    <property type="project" value="TreeGrafter"/>
</dbReference>
<protein>
    <submittedName>
        <fullName evidence="3">Leucine carboxyl methyltransferase 2</fullName>
    </submittedName>
</protein>
<keyword evidence="1 3" id="KW-0489">Methyltransferase</keyword>